<dbReference type="RefSeq" id="WP_302912890.1">
    <property type="nucleotide sequence ID" value="NZ_JAUMSQ010000014.1"/>
</dbReference>
<dbReference type="SUPFAM" id="SSF69118">
    <property type="entry name" value="AhpD-like"/>
    <property type="match status" value="1"/>
</dbReference>
<keyword evidence="3" id="KW-1185">Reference proteome</keyword>
<dbReference type="Proteomes" id="UP001168823">
    <property type="component" value="Unassembled WGS sequence"/>
</dbReference>
<dbReference type="PANTHER" id="PTHR34846">
    <property type="entry name" value="4-CARBOXYMUCONOLACTONE DECARBOXYLASE FAMILY PROTEIN (AFU_ORTHOLOGUE AFUA_6G11590)"/>
    <property type="match status" value="1"/>
</dbReference>
<name>A0ABT8UAR3_9MYCO</name>
<dbReference type="EMBL" id="JAUMSQ010000014">
    <property type="protein sequence ID" value="MDO3634881.1"/>
    <property type="molecule type" value="Genomic_DNA"/>
</dbReference>
<evidence type="ECO:0000259" key="1">
    <source>
        <dbReference type="Pfam" id="PF02627"/>
    </source>
</evidence>
<accession>A0ABT8UAR3</accession>
<sequence>MTRLAPLPDGEWTDDSREALRSLLPAERRNPRDAGNVLSTLLHHPGLTHAYLTFNAHVLRDSTLPDRVREIAVLRAAQRRGCDYLWHHHVPIAHRAGLTDAEIDGVHAGAPADETDRLVVNAVDELHDRDAVTDATWHALGRVFDDRQRMDLVFTVGCYDLLATAVNTFEIQDEDEPGPSTPLVDGAQPV</sequence>
<dbReference type="Gene3D" id="1.20.1290.10">
    <property type="entry name" value="AhpD-like"/>
    <property type="match status" value="1"/>
</dbReference>
<evidence type="ECO:0000313" key="2">
    <source>
        <dbReference type="EMBL" id="MDO3634881.1"/>
    </source>
</evidence>
<feature type="domain" description="Carboxymuconolactone decarboxylase-like" evidence="1">
    <location>
        <begin position="45"/>
        <end position="110"/>
    </location>
</feature>
<dbReference type="InterPro" id="IPR003779">
    <property type="entry name" value="CMD-like"/>
</dbReference>
<protein>
    <submittedName>
        <fullName evidence="2">Carboxymuconolactone decarboxylase family protein</fullName>
    </submittedName>
</protein>
<proteinExistence type="predicted"/>
<dbReference type="InterPro" id="IPR029032">
    <property type="entry name" value="AhpD-like"/>
</dbReference>
<comment type="caution">
    <text evidence="2">The sequence shown here is derived from an EMBL/GenBank/DDBJ whole genome shotgun (WGS) entry which is preliminary data.</text>
</comment>
<dbReference type="Pfam" id="PF02627">
    <property type="entry name" value="CMD"/>
    <property type="match status" value="1"/>
</dbReference>
<organism evidence="2 3">
    <name type="scientific">Mycolicibacterium arseniciresistens</name>
    <dbReference type="NCBI Taxonomy" id="3062257"/>
    <lineage>
        <taxon>Bacteria</taxon>
        <taxon>Bacillati</taxon>
        <taxon>Actinomycetota</taxon>
        <taxon>Actinomycetes</taxon>
        <taxon>Mycobacteriales</taxon>
        <taxon>Mycobacteriaceae</taxon>
        <taxon>Mycolicibacterium</taxon>
    </lineage>
</organism>
<dbReference type="PANTHER" id="PTHR34846:SF5">
    <property type="entry name" value="CARBOXYMUCONOLACTONE DECARBOXYLASE-LIKE DOMAIN-CONTAINING PROTEIN"/>
    <property type="match status" value="1"/>
</dbReference>
<evidence type="ECO:0000313" key="3">
    <source>
        <dbReference type="Proteomes" id="UP001168823"/>
    </source>
</evidence>
<gene>
    <name evidence="2" type="ORF">Q2100_03900</name>
</gene>
<reference evidence="2" key="1">
    <citation type="submission" date="2023-07" db="EMBL/GenBank/DDBJ databases">
        <title>Mycolicibacterium sp. nov., a novel bacterial species.</title>
        <authorList>
            <person name="Cao Y."/>
        </authorList>
    </citation>
    <scope>NUCLEOTIDE SEQUENCE</scope>
    <source>
        <strain evidence="2">KC 300</strain>
    </source>
</reference>